<accession>A0A8E2F098</accession>
<reference evidence="1 2" key="1">
    <citation type="journal article" date="2016" name="Nat. Commun.">
        <title>Ectomycorrhizal ecology is imprinted in the genome of the dominant symbiotic fungus Cenococcum geophilum.</title>
        <authorList>
            <consortium name="DOE Joint Genome Institute"/>
            <person name="Peter M."/>
            <person name="Kohler A."/>
            <person name="Ohm R.A."/>
            <person name="Kuo A."/>
            <person name="Krutzmann J."/>
            <person name="Morin E."/>
            <person name="Arend M."/>
            <person name="Barry K.W."/>
            <person name="Binder M."/>
            <person name="Choi C."/>
            <person name="Clum A."/>
            <person name="Copeland A."/>
            <person name="Grisel N."/>
            <person name="Haridas S."/>
            <person name="Kipfer T."/>
            <person name="LaButti K."/>
            <person name="Lindquist E."/>
            <person name="Lipzen A."/>
            <person name="Maire R."/>
            <person name="Meier B."/>
            <person name="Mihaltcheva S."/>
            <person name="Molinier V."/>
            <person name="Murat C."/>
            <person name="Poggeler S."/>
            <person name="Quandt C.A."/>
            <person name="Sperisen C."/>
            <person name="Tritt A."/>
            <person name="Tisserant E."/>
            <person name="Crous P.W."/>
            <person name="Henrissat B."/>
            <person name="Nehls U."/>
            <person name="Egli S."/>
            <person name="Spatafora J.W."/>
            <person name="Grigoriev I.V."/>
            <person name="Martin F.M."/>
        </authorList>
    </citation>
    <scope>NUCLEOTIDE SEQUENCE [LARGE SCALE GENOMIC DNA]</scope>
    <source>
        <strain evidence="1 2">CBS 207.34</strain>
    </source>
</reference>
<keyword evidence="2" id="KW-1185">Reference proteome</keyword>
<name>A0A8E2F098_9PEZI</name>
<dbReference type="EMBL" id="KV749719">
    <property type="protein sequence ID" value="OCL08076.1"/>
    <property type="molecule type" value="Genomic_DNA"/>
</dbReference>
<proteinExistence type="predicted"/>
<dbReference type="InterPro" id="IPR036770">
    <property type="entry name" value="Ankyrin_rpt-contain_sf"/>
</dbReference>
<evidence type="ECO:0000313" key="2">
    <source>
        <dbReference type="Proteomes" id="UP000250140"/>
    </source>
</evidence>
<dbReference type="AlphaFoldDB" id="A0A8E2F098"/>
<dbReference type="Gene3D" id="1.25.40.20">
    <property type="entry name" value="Ankyrin repeat-containing domain"/>
    <property type="match status" value="1"/>
</dbReference>
<dbReference type="SUPFAM" id="SSF48403">
    <property type="entry name" value="Ankyrin repeat"/>
    <property type="match status" value="1"/>
</dbReference>
<evidence type="ECO:0000313" key="1">
    <source>
        <dbReference type="EMBL" id="OCL08076.1"/>
    </source>
</evidence>
<dbReference type="Proteomes" id="UP000250140">
    <property type="component" value="Unassembled WGS sequence"/>
</dbReference>
<gene>
    <name evidence="1" type="ORF">AOQ84DRAFT_222256</name>
</gene>
<organism evidence="1 2">
    <name type="scientific">Glonium stellatum</name>
    <dbReference type="NCBI Taxonomy" id="574774"/>
    <lineage>
        <taxon>Eukaryota</taxon>
        <taxon>Fungi</taxon>
        <taxon>Dikarya</taxon>
        <taxon>Ascomycota</taxon>
        <taxon>Pezizomycotina</taxon>
        <taxon>Dothideomycetes</taxon>
        <taxon>Pleosporomycetidae</taxon>
        <taxon>Gloniales</taxon>
        <taxon>Gloniaceae</taxon>
        <taxon>Glonium</taxon>
    </lineage>
</organism>
<sequence>MRSKTNLYGADPNLKCDSYPPLQITTFFGRHDVAKILMTYGARMNDISERWGSVLGAALGNPDLGHASITVLILISCGVDVAARGGNVSVVVRLPSPSASHNQLGSRWGGIGGTAKSNSDTAIGRDVLKVLEGCGLEVA</sequence>
<protein>
    <submittedName>
        <fullName evidence="1">Uncharacterized protein</fullName>
    </submittedName>
</protein>